<protein>
    <recommendedName>
        <fullName evidence="4">DUF1566 domain-containing protein</fullName>
    </recommendedName>
</protein>
<sequence>MKINLLLAVTILSAFFVNVAFCQNVTITPDGITPQSDSGIHSVGEHYGGGIIFYVYDNGRHGLIAATSDITNVSSGNGVTRITNARGNGIGAGMMNTMLLIAMQTNDNSSGTFAAKSCAEYNVTVDGVTYGDWYMPSLHELRLLYDKSFIVGGFLYHYTIYLSSTEGSIDWQFGYWFADEGNRDSHLEIFSKTQTGRTRPIRRF</sequence>
<feature type="signal peptide" evidence="1">
    <location>
        <begin position="1"/>
        <end position="22"/>
    </location>
</feature>
<comment type="caution">
    <text evidence="2">The sequence shown here is derived from an EMBL/GenBank/DDBJ whole genome shotgun (WGS) entry which is preliminary data.</text>
</comment>
<evidence type="ECO:0000313" key="3">
    <source>
        <dbReference type="Proteomes" id="UP001597510"/>
    </source>
</evidence>
<accession>A0ABW5JB34</accession>
<dbReference type="Proteomes" id="UP001597510">
    <property type="component" value="Unassembled WGS sequence"/>
</dbReference>
<keyword evidence="1" id="KW-0732">Signal</keyword>
<name>A0ABW5JB34_9BACT</name>
<keyword evidence="3" id="KW-1185">Reference proteome</keyword>
<evidence type="ECO:0008006" key="4">
    <source>
        <dbReference type="Google" id="ProtNLM"/>
    </source>
</evidence>
<dbReference type="EMBL" id="JBHULC010000032">
    <property type="protein sequence ID" value="MFD2523286.1"/>
    <property type="molecule type" value="Genomic_DNA"/>
</dbReference>
<evidence type="ECO:0000256" key="1">
    <source>
        <dbReference type="SAM" id="SignalP"/>
    </source>
</evidence>
<evidence type="ECO:0000313" key="2">
    <source>
        <dbReference type="EMBL" id="MFD2523286.1"/>
    </source>
</evidence>
<proteinExistence type="predicted"/>
<feature type="chain" id="PRO_5046362096" description="DUF1566 domain-containing protein" evidence="1">
    <location>
        <begin position="23"/>
        <end position="204"/>
    </location>
</feature>
<reference evidence="3" key="1">
    <citation type="journal article" date="2019" name="Int. J. Syst. Evol. Microbiol.">
        <title>The Global Catalogue of Microorganisms (GCM) 10K type strain sequencing project: providing services to taxonomists for standard genome sequencing and annotation.</title>
        <authorList>
            <consortium name="The Broad Institute Genomics Platform"/>
            <consortium name="The Broad Institute Genome Sequencing Center for Infectious Disease"/>
            <person name="Wu L."/>
            <person name="Ma J."/>
        </authorList>
    </citation>
    <scope>NUCLEOTIDE SEQUENCE [LARGE SCALE GENOMIC DNA]</scope>
    <source>
        <strain evidence="3">KCTC 52344</strain>
    </source>
</reference>
<gene>
    <name evidence="2" type="ORF">ACFSR2_20480</name>
</gene>
<dbReference type="RefSeq" id="WP_340240759.1">
    <property type="nucleotide sequence ID" value="NZ_JBBEWC010000025.1"/>
</dbReference>
<organism evidence="2 3">
    <name type="scientific">Emticicia soli</name>
    <dbReference type="NCBI Taxonomy" id="2027878"/>
    <lineage>
        <taxon>Bacteria</taxon>
        <taxon>Pseudomonadati</taxon>
        <taxon>Bacteroidota</taxon>
        <taxon>Cytophagia</taxon>
        <taxon>Cytophagales</taxon>
        <taxon>Leadbetterellaceae</taxon>
        <taxon>Emticicia</taxon>
    </lineage>
</organism>